<evidence type="ECO:0000256" key="1">
    <source>
        <dbReference type="SAM" id="Phobius"/>
    </source>
</evidence>
<dbReference type="EMBL" id="JXKG01000010">
    <property type="protein sequence ID" value="OJG15161.1"/>
    <property type="molecule type" value="Genomic_DNA"/>
</dbReference>
<keyword evidence="1" id="KW-1133">Transmembrane helix</keyword>
<keyword evidence="1" id="KW-0812">Transmembrane</keyword>
<organism evidence="2 3">
    <name type="scientific">Enterococcus canintestini</name>
    <dbReference type="NCBI Taxonomy" id="317010"/>
    <lineage>
        <taxon>Bacteria</taxon>
        <taxon>Bacillati</taxon>
        <taxon>Bacillota</taxon>
        <taxon>Bacilli</taxon>
        <taxon>Lactobacillales</taxon>
        <taxon>Enterococcaceae</taxon>
        <taxon>Enterococcus</taxon>
    </lineage>
</organism>
<reference evidence="2 3" key="1">
    <citation type="submission" date="2014-12" db="EMBL/GenBank/DDBJ databases">
        <title>Draft genome sequences of 29 type strains of Enterococci.</title>
        <authorList>
            <person name="Zhong Z."/>
            <person name="Sun Z."/>
            <person name="Liu W."/>
            <person name="Zhang W."/>
            <person name="Zhang H."/>
        </authorList>
    </citation>
    <scope>NUCLEOTIDE SEQUENCE [LARGE SCALE GENOMIC DNA]</scope>
    <source>
        <strain evidence="2 3">DSM 21207</strain>
    </source>
</reference>
<evidence type="ECO:0000313" key="3">
    <source>
        <dbReference type="Proteomes" id="UP000182835"/>
    </source>
</evidence>
<dbReference type="AlphaFoldDB" id="A0A1L8R604"/>
<sequence length="40" mass="4427">MVSFVGFNPSFSEKNELCFFSRYVLAIVVTAVGTYVVAFS</sequence>
<proteinExistence type="predicted"/>
<feature type="transmembrane region" description="Helical" evidence="1">
    <location>
        <begin position="20"/>
        <end position="39"/>
    </location>
</feature>
<protein>
    <submittedName>
        <fullName evidence="2">Uncharacterized protein</fullName>
    </submittedName>
</protein>
<gene>
    <name evidence="2" type="ORF">RU96_GL000379</name>
</gene>
<keyword evidence="1" id="KW-0472">Membrane</keyword>
<accession>A0A1L8R604</accession>
<dbReference type="Proteomes" id="UP000182835">
    <property type="component" value="Unassembled WGS sequence"/>
</dbReference>
<comment type="caution">
    <text evidence="2">The sequence shown here is derived from an EMBL/GenBank/DDBJ whole genome shotgun (WGS) entry which is preliminary data.</text>
</comment>
<evidence type="ECO:0000313" key="2">
    <source>
        <dbReference type="EMBL" id="OJG15161.1"/>
    </source>
</evidence>
<name>A0A1L8R604_9ENTE</name>